<dbReference type="Gene3D" id="2.60.120.330">
    <property type="entry name" value="B-lactam Antibiotic, Isopenicillin N Synthase, Chain"/>
    <property type="match status" value="1"/>
</dbReference>
<dbReference type="PANTHER" id="PTHR47990">
    <property type="entry name" value="2-OXOGLUTARATE (2OG) AND FE(II)-DEPENDENT OXYGENASE SUPERFAMILY PROTEIN-RELATED"/>
    <property type="match status" value="1"/>
</dbReference>
<organism evidence="5 6">
    <name type="scientific">Gossypium armourianum</name>
    <dbReference type="NCBI Taxonomy" id="34283"/>
    <lineage>
        <taxon>Eukaryota</taxon>
        <taxon>Viridiplantae</taxon>
        <taxon>Streptophyta</taxon>
        <taxon>Embryophyta</taxon>
        <taxon>Tracheophyta</taxon>
        <taxon>Spermatophyta</taxon>
        <taxon>Magnoliopsida</taxon>
        <taxon>eudicotyledons</taxon>
        <taxon>Gunneridae</taxon>
        <taxon>Pentapetalae</taxon>
        <taxon>rosids</taxon>
        <taxon>malvids</taxon>
        <taxon>Malvales</taxon>
        <taxon>Malvaceae</taxon>
        <taxon>Malvoideae</taxon>
        <taxon>Gossypium</taxon>
    </lineage>
</organism>
<evidence type="ECO:0000256" key="3">
    <source>
        <dbReference type="RuleBase" id="RU003682"/>
    </source>
</evidence>
<evidence type="ECO:0000256" key="2">
    <source>
        <dbReference type="ARBA" id="ARBA00023004"/>
    </source>
</evidence>
<reference evidence="5 6" key="1">
    <citation type="journal article" date="2019" name="Genome Biol. Evol.">
        <title>Insights into the evolution of the New World diploid cottons (Gossypium, subgenus Houzingenia) based on genome sequencing.</title>
        <authorList>
            <person name="Grover C.E."/>
            <person name="Arick M.A. 2nd"/>
            <person name="Thrash A."/>
            <person name="Conover J.L."/>
            <person name="Sanders W.S."/>
            <person name="Peterson D.G."/>
            <person name="Frelichowski J.E."/>
            <person name="Scheffler J.A."/>
            <person name="Scheffler B.E."/>
            <person name="Wendel J.F."/>
        </authorList>
    </citation>
    <scope>NUCLEOTIDE SEQUENCE [LARGE SCALE GENOMIC DNA]</scope>
    <source>
        <strain evidence="5">6</strain>
        <tissue evidence="5">Leaf</tissue>
    </source>
</reference>
<sequence length="318" mass="36170">MGLESEMKLPVINFSEENLKPGTSGWASACKDVRRALEEHGCFEAKFDRLPGQLHDAVFATAEELFQLPTEVKMRNTSDMPFFGYFGQYKTVPLYESLAIDHPTSLDGTQSYIFYGISSTLDFISCMDISESAQRYSEVVAELHRTVMRMLFESYGVGNCYDYYIKITRYLLRYLRYSEPKMGESNAGLLPHTDKTFLSILHQGDISGLQVQLKDGQWVAPPPSPTSFVVMAGDALMAWSNDRIPSCNHQVIMKEKGIRYSLGMFTFMDGIIHILEEVGDETHPIKYKSFHHFELLQFMNSNLKTNPNMCFIKAFCGV</sequence>
<keyword evidence="6" id="KW-1185">Reference proteome</keyword>
<keyword evidence="3" id="KW-0560">Oxidoreductase</keyword>
<evidence type="ECO:0000259" key="4">
    <source>
        <dbReference type="PROSITE" id="PS51471"/>
    </source>
</evidence>
<protein>
    <recommendedName>
        <fullName evidence="4">Fe2OG dioxygenase domain-containing protein</fullName>
    </recommendedName>
</protein>
<dbReference type="SUPFAM" id="SSF51197">
    <property type="entry name" value="Clavaminate synthase-like"/>
    <property type="match status" value="1"/>
</dbReference>
<dbReference type="Pfam" id="PF03171">
    <property type="entry name" value="2OG-FeII_Oxy"/>
    <property type="match status" value="1"/>
</dbReference>
<comment type="caution">
    <text evidence="5">The sequence shown here is derived from an EMBL/GenBank/DDBJ whole genome shotgun (WGS) entry which is preliminary data.</text>
</comment>
<dbReference type="AlphaFoldDB" id="A0A7J9IM14"/>
<dbReference type="GO" id="GO:0016491">
    <property type="term" value="F:oxidoreductase activity"/>
    <property type="evidence" value="ECO:0007669"/>
    <property type="project" value="UniProtKB-KW"/>
</dbReference>
<dbReference type="InterPro" id="IPR027443">
    <property type="entry name" value="IPNS-like_sf"/>
</dbReference>
<keyword evidence="2 3" id="KW-0408">Iron</keyword>
<dbReference type="EMBL" id="JABFAE010000002">
    <property type="protein sequence ID" value="MBA0822873.1"/>
    <property type="molecule type" value="Genomic_DNA"/>
</dbReference>
<evidence type="ECO:0000256" key="1">
    <source>
        <dbReference type="ARBA" id="ARBA00022723"/>
    </source>
</evidence>
<dbReference type="InterPro" id="IPR026992">
    <property type="entry name" value="DIOX_N"/>
</dbReference>
<dbReference type="InterPro" id="IPR044861">
    <property type="entry name" value="IPNS-like_FE2OG_OXY"/>
</dbReference>
<dbReference type="Proteomes" id="UP000593575">
    <property type="component" value="Unassembled WGS sequence"/>
</dbReference>
<name>A0A7J9IM14_9ROSI</name>
<proteinExistence type="inferred from homology"/>
<keyword evidence="1 3" id="KW-0479">Metal-binding</keyword>
<gene>
    <name evidence="5" type="ORF">Goarm_019643</name>
</gene>
<accession>A0A7J9IM14</accession>
<evidence type="ECO:0000313" key="5">
    <source>
        <dbReference type="EMBL" id="MBA0822873.1"/>
    </source>
</evidence>
<feature type="domain" description="Fe2OG dioxygenase" evidence="4">
    <location>
        <begin position="166"/>
        <end position="270"/>
    </location>
</feature>
<dbReference type="Pfam" id="PF14226">
    <property type="entry name" value="DIOX_N"/>
    <property type="match status" value="1"/>
</dbReference>
<dbReference type="InterPro" id="IPR005123">
    <property type="entry name" value="Oxoglu/Fe-dep_dioxygenase_dom"/>
</dbReference>
<dbReference type="GO" id="GO:0046872">
    <property type="term" value="F:metal ion binding"/>
    <property type="evidence" value="ECO:0007669"/>
    <property type="project" value="UniProtKB-KW"/>
</dbReference>
<comment type="similarity">
    <text evidence="3">Belongs to the iron/ascorbate-dependent oxidoreductase family.</text>
</comment>
<dbReference type="InterPro" id="IPR050231">
    <property type="entry name" value="Iron_ascorbate_oxido_reductase"/>
</dbReference>
<dbReference type="PROSITE" id="PS51471">
    <property type="entry name" value="FE2OG_OXY"/>
    <property type="match status" value="1"/>
</dbReference>
<evidence type="ECO:0000313" key="6">
    <source>
        <dbReference type="Proteomes" id="UP000593575"/>
    </source>
</evidence>